<name>A0A1Y1S4F9_9MICR</name>
<keyword evidence="2" id="KW-0732">Signal</keyword>
<dbReference type="AlphaFoldDB" id="A0A1Y1S4F9"/>
<evidence type="ECO:0000256" key="1">
    <source>
        <dbReference type="SAM" id="MobiDB-lite"/>
    </source>
</evidence>
<dbReference type="EMBL" id="LWDP01000122">
    <property type="protein sequence ID" value="ORD93275.1"/>
    <property type="molecule type" value="Genomic_DNA"/>
</dbReference>
<accession>A0A1Y1S4F9</accession>
<protein>
    <submittedName>
        <fullName evidence="3">Uncharacterized protein</fullName>
    </submittedName>
</protein>
<comment type="caution">
    <text evidence="3">The sequence shown here is derived from an EMBL/GenBank/DDBJ whole genome shotgun (WGS) entry which is preliminary data.</text>
</comment>
<feature type="chain" id="PRO_5012101343" evidence="2">
    <location>
        <begin position="22"/>
        <end position="208"/>
    </location>
</feature>
<proteinExistence type="predicted"/>
<keyword evidence="4" id="KW-1185">Reference proteome</keyword>
<evidence type="ECO:0000256" key="2">
    <source>
        <dbReference type="SAM" id="SignalP"/>
    </source>
</evidence>
<feature type="signal peptide" evidence="2">
    <location>
        <begin position="1"/>
        <end position="21"/>
    </location>
</feature>
<feature type="compositionally biased region" description="Low complexity" evidence="1">
    <location>
        <begin position="115"/>
        <end position="125"/>
    </location>
</feature>
<reference evidence="3 4" key="1">
    <citation type="journal article" date="2017" name="Environ. Microbiol.">
        <title>Decay of the glycolytic pathway and adaptation to intranuclear parasitism within Enterocytozoonidae microsporidia.</title>
        <authorList>
            <person name="Wiredu Boakye D."/>
            <person name="Jaroenlak P."/>
            <person name="Prachumwat A."/>
            <person name="Williams T.A."/>
            <person name="Bateman K.S."/>
            <person name="Itsathitphaisarn O."/>
            <person name="Sritunyalucksana K."/>
            <person name="Paszkiewicz K.H."/>
            <person name="Moore K.A."/>
            <person name="Stentiford G.D."/>
            <person name="Williams B.A."/>
        </authorList>
    </citation>
    <scope>NUCLEOTIDE SEQUENCE [LARGE SCALE GENOMIC DNA]</scope>
    <source>
        <strain evidence="3 4">GB1</strain>
    </source>
</reference>
<dbReference type="VEuPathDB" id="MicrosporidiaDB:ECANGB1_359"/>
<organism evidence="3 4">
    <name type="scientific">Enterospora canceri</name>
    <dbReference type="NCBI Taxonomy" id="1081671"/>
    <lineage>
        <taxon>Eukaryota</taxon>
        <taxon>Fungi</taxon>
        <taxon>Fungi incertae sedis</taxon>
        <taxon>Microsporidia</taxon>
        <taxon>Enterocytozoonidae</taxon>
        <taxon>Enterospora</taxon>
    </lineage>
</organism>
<gene>
    <name evidence="3" type="ORF">ECANGB1_359</name>
</gene>
<evidence type="ECO:0000313" key="4">
    <source>
        <dbReference type="Proteomes" id="UP000192639"/>
    </source>
</evidence>
<evidence type="ECO:0000313" key="3">
    <source>
        <dbReference type="EMBL" id="ORD93275.1"/>
    </source>
</evidence>
<sequence>MYANIYTVLSLISAAAPLGASQTTAAQCNNAPEIEKLLQGLGGCIPTSQNGTGQSGSDKPQCYLTTSLDCPKDVTGQDQQPTGLPSGTPTPPPMGFQSPDQTAGQMPFNYAPVQPGSGASPSGSPIMQPGSSGGFVMPQPQAGLQQHLPICPPGQTSNLPGLNGYSDCVTAATMKQPTIKLNNIEVPINPYVPPVVQSCAPNAKVCKK</sequence>
<dbReference type="Proteomes" id="UP000192639">
    <property type="component" value="Unassembled WGS sequence"/>
</dbReference>
<feature type="region of interest" description="Disordered" evidence="1">
    <location>
        <begin position="70"/>
        <end position="128"/>
    </location>
</feature>